<feature type="transmembrane region" description="Helical" evidence="8">
    <location>
        <begin position="401"/>
        <end position="422"/>
    </location>
</feature>
<evidence type="ECO:0000256" key="7">
    <source>
        <dbReference type="ARBA" id="ARBA00023136"/>
    </source>
</evidence>
<keyword evidence="11" id="KW-1185">Reference proteome</keyword>
<dbReference type="AlphaFoldDB" id="A0A1E5G293"/>
<keyword evidence="7 8" id="KW-0472">Membrane</keyword>
<dbReference type="GO" id="GO:0042128">
    <property type="term" value="P:nitrate assimilation"/>
    <property type="evidence" value="ECO:0007669"/>
    <property type="project" value="UniProtKB-KW"/>
</dbReference>
<feature type="domain" description="Major facilitator superfamily (MFS) profile" evidence="9">
    <location>
        <begin position="25"/>
        <end position="425"/>
    </location>
</feature>
<proteinExistence type="inferred from homology"/>
<comment type="similarity">
    <text evidence="2">Belongs to the major facilitator superfamily. Nitrate/nitrite porter (TC 2.A.1.8) family.</text>
</comment>
<dbReference type="InterPro" id="IPR020846">
    <property type="entry name" value="MFS_dom"/>
</dbReference>
<dbReference type="Gene3D" id="1.20.1250.20">
    <property type="entry name" value="MFS general substrate transporter like domains"/>
    <property type="match status" value="1"/>
</dbReference>
<dbReference type="GO" id="GO:0005886">
    <property type="term" value="C:plasma membrane"/>
    <property type="evidence" value="ECO:0007669"/>
    <property type="project" value="UniProtKB-SubCell"/>
</dbReference>
<feature type="transmembrane region" description="Helical" evidence="8">
    <location>
        <begin position="93"/>
        <end position="112"/>
    </location>
</feature>
<feature type="transmembrane region" description="Helical" evidence="8">
    <location>
        <begin position="205"/>
        <end position="223"/>
    </location>
</feature>
<evidence type="ECO:0000256" key="2">
    <source>
        <dbReference type="ARBA" id="ARBA00008432"/>
    </source>
</evidence>
<feature type="transmembrane region" description="Helical" evidence="8">
    <location>
        <begin position="279"/>
        <end position="297"/>
    </location>
</feature>
<evidence type="ECO:0000256" key="5">
    <source>
        <dbReference type="ARBA" id="ARBA00022989"/>
    </source>
</evidence>
<feature type="transmembrane region" description="Helical" evidence="8">
    <location>
        <begin position="158"/>
        <end position="185"/>
    </location>
</feature>
<feature type="transmembrane region" description="Helical" evidence="8">
    <location>
        <begin position="333"/>
        <end position="355"/>
    </location>
</feature>
<evidence type="ECO:0000259" key="9">
    <source>
        <dbReference type="PROSITE" id="PS50850"/>
    </source>
</evidence>
<protein>
    <submittedName>
        <fullName evidence="10">Nitrate/nitrite transporter</fullName>
    </submittedName>
</protein>
<comment type="subcellular location">
    <subcellularLocation>
        <location evidence="1">Cell membrane</location>
        <topology evidence="1">Multi-pass membrane protein</topology>
    </subcellularLocation>
</comment>
<keyword evidence="6" id="KW-0534">Nitrate assimilation</keyword>
<evidence type="ECO:0000256" key="1">
    <source>
        <dbReference type="ARBA" id="ARBA00004651"/>
    </source>
</evidence>
<accession>A0A1E5G293</accession>
<comment type="caution">
    <text evidence="10">The sequence shown here is derived from an EMBL/GenBank/DDBJ whole genome shotgun (WGS) entry which is preliminary data.</text>
</comment>
<reference evidence="10 11" key="1">
    <citation type="submission" date="2016-09" db="EMBL/GenBank/DDBJ databases">
        <title>Draft genome sequence for the type strain of Desulfuribacillus alkaliarsenatis AHT28, an obligately anaerobic, sulfidogenic bacterium isolated from Russian soda lake sediments.</title>
        <authorList>
            <person name="Abin C.A."/>
            <person name="Hollibaugh J.T."/>
        </authorList>
    </citation>
    <scope>NUCLEOTIDE SEQUENCE [LARGE SCALE GENOMIC DNA]</scope>
    <source>
        <strain evidence="10 11">AHT28</strain>
    </source>
</reference>
<evidence type="ECO:0000256" key="3">
    <source>
        <dbReference type="ARBA" id="ARBA00022448"/>
    </source>
</evidence>
<dbReference type="InterPro" id="IPR044772">
    <property type="entry name" value="NO3_transporter"/>
</dbReference>
<feature type="transmembrane region" description="Helical" evidence="8">
    <location>
        <begin position="244"/>
        <end position="267"/>
    </location>
</feature>
<sequence>MARITKWEPEDEQFWEQEGKRHAYRNLWISVPALMLAFAVWQVWSVVAASLNDIGFNFTQSQLFTLAALPGLTGASLRLVYTFVVPIFGGRNWTVISTASLLIPAIGIGFAVQNPDTSFMTMAILAALCGLGGGNFASSMSNISFFFPKKAKGTALGINGGIGNLGVSLVQLLAPIVITVGIFGAIVGSPQILPDGTKVWMQNAAFVWVIPIVATAIAAYFGMDNLPNIRASVREQAVVLKNKHTWLMTSLYVMCFGSFIGYAAAFPLVIRNEFPEINVFHYAFLGPLVGALIRPFGGWMADKIGGALVTFVDTIIMIIAAFGAIYFLSMNQFAGFLIMFIILFAASGVANGSTFGMIPNIFPGAQAAAVIGFSSAIAAYGGFFVPKLFGWAIGYAGTISIAMYLLIAYYFVSLFITWFWYLRKY</sequence>
<dbReference type="InterPro" id="IPR011701">
    <property type="entry name" value="MFS"/>
</dbReference>
<organism evidence="10 11">
    <name type="scientific">Desulfuribacillus alkaliarsenatis</name>
    <dbReference type="NCBI Taxonomy" id="766136"/>
    <lineage>
        <taxon>Bacteria</taxon>
        <taxon>Bacillati</taxon>
        <taxon>Bacillota</taxon>
        <taxon>Desulfuribacillia</taxon>
        <taxon>Desulfuribacillales</taxon>
        <taxon>Desulfuribacillaceae</taxon>
        <taxon>Desulfuribacillus</taxon>
    </lineage>
</organism>
<evidence type="ECO:0000256" key="4">
    <source>
        <dbReference type="ARBA" id="ARBA00022692"/>
    </source>
</evidence>
<dbReference type="OrthoDB" id="9773404at2"/>
<dbReference type="SUPFAM" id="SSF103473">
    <property type="entry name" value="MFS general substrate transporter"/>
    <property type="match status" value="1"/>
</dbReference>
<evidence type="ECO:0000256" key="8">
    <source>
        <dbReference type="SAM" id="Phobius"/>
    </source>
</evidence>
<feature type="transmembrane region" description="Helical" evidence="8">
    <location>
        <begin position="118"/>
        <end position="137"/>
    </location>
</feature>
<dbReference type="RefSeq" id="WP_069643069.1">
    <property type="nucleotide sequence ID" value="NZ_MIJE01000022.1"/>
</dbReference>
<evidence type="ECO:0000256" key="6">
    <source>
        <dbReference type="ARBA" id="ARBA00023063"/>
    </source>
</evidence>
<feature type="transmembrane region" description="Helical" evidence="8">
    <location>
        <begin position="367"/>
        <end position="389"/>
    </location>
</feature>
<gene>
    <name evidence="10" type="ORF">BHF68_05330</name>
</gene>
<name>A0A1E5G293_9FIRM</name>
<dbReference type="InterPro" id="IPR036259">
    <property type="entry name" value="MFS_trans_sf"/>
</dbReference>
<dbReference type="PANTHER" id="PTHR23515">
    <property type="entry name" value="HIGH-AFFINITY NITRATE TRANSPORTER 2.3"/>
    <property type="match status" value="1"/>
</dbReference>
<dbReference type="GO" id="GO:0015112">
    <property type="term" value="F:nitrate transmembrane transporter activity"/>
    <property type="evidence" value="ECO:0007669"/>
    <property type="project" value="InterPro"/>
</dbReference>
<feature type="transmembrane region" description="Helical" evidence="8">
    <location>
        <begin position="304"/>
        <end position="327"/>
    </location>
</feature>
<feature type="transmembrane region" description="Helical" evidence="8">
    <location>
        <begin position="27"/>
        <end position="51"/>
    </location>
</feature>
<dbReference type="Proteomes" id="UP000094296">
    <property type="component" value="Unassembled WGS sequence"/>
</dbReference>
<dbReference type="CDD" id="cd17341">
    <property type="entry name" value="MFS_NRT2_like"/>
    <property type="match status" value="1"/>
</dbReference>
<evidence type="ECO:0000313" key="11">
    <source>
        <dbReference type="Proteomes" id="UP000094296"/>
    </source>
</evidence>
<dbReference type="STRING" id="766136.BHF68_05330"/>
<dbReference type="PROSITE" id="PS50850">
    <property type="entry name" value="MFS"/>
    <property type="match status" value="1"/>
</dbReference>
<dbReference type="Pfam" id="PF07690">
    <property type="entry name" value="MFS_1"/>
    <property type="match status" value="1"/>
</dbReference>
<evidence type="ECO:0000313" key="10">
    <source>
        <dbReference type="EMBL" id="OEF97023.1"/>
    </source>
</evidence>
<dbReference type="EMBL" id="MIJE01000022">
    <property type="protein sequence ID" value="OEF97023.1"/>
    <property type="molecule type" value="Genomic_DNA"/>
</dbReference>
<feature type="transmembrane region" description="Helical" evidence="8">
    <location>
        <begin position="63"/>
        <end position="81"/>
    </location>
</feature>
<keyword evidence="4 8" id="KW-0812">Transmembrane</keyword>
<keyword evidence="5 8" id="KW-1133">Transmembrane helix</keyword>
<keyword evidence="3" id="KW-0813">Transport</keyword>